<evidence type="ECO:0000313" key="3">
    <source>
        <dbReference type="EMBL" id="WYY01106.1"/>
    </source>
</evidence>
<dbReference type="GeneID" id="95968440"/>
<name>A0AAX4NI23_9ARCH</name>
<dbReference type="AlphaFoldDB" id="A0AAX4NI23"/>
<reference evidence="3 4" key="1">
    <citation type="submission" date="2023-09" db="EMBL/GenBank/DDBJ databases">
        <authorList>
            <person name="Golyshina O.V."/>
            <person name="Lunev E.A."/>
            <person name="Bargiela R."/>
            <person name="Gaines M.C."/>
            <person name="Daum B."/>
            <person name="Bale N.J."/>
            <person name="Koenen M."/>
            <person name="Sinninghe Damst J.S."/>
            <person name="Yakimov M."/>
            <person name="Golyshin P.N."/>
        </authorList>
    </citation>
    <scope>NUCLEOTIDE SEQUENCE [LARGE SCALE GENOMIC DNA]</scope>
    <source>
        <strain evidence="3 4">M1</strain>
    </source>
</reference>
<feature type="transmembrane region" description="Helical" evidence="1">
    <location>
        <begin position="136"/>
        <end position="154"/>
    </location>
</feature>
<proteinExistence type="predicted"/>
<evidence type="ECO:0000313" key="4">
    <source>
        <dbReference type="Proteomes" id="UP001451606"/>
    </source>
</evidence>
<keyword evidence="1" id="KW-1133">Transmembrane helix</keyword>
<sequence>MVKESISNWNRDLSAITPLIHNRWFLDLLFMLKNGKYGNGGFNYIENMETAERDEFLKGSISIIDNGLLVTLILGFEKIYSMGDVAKTMDIYAHRSRNKDRIARLYWYLSIGNDIMVGLEFLIGSFEFFPTGNETLGVYLFIAGSSQLLIRPIIEISKRIHLYRINRTKIYLK</sequence>
<keyword evidence="1" id="KW-0472">Membrane</keyword>
<accession>A0AAX4NI23</accession>
<keyword evidence="4" id="KW-1185">Reference proteome</keyword>
<feature type="domain" description="YrhK" evidence="2">
    <location>
        <begin position="106"/>
        <end position="159"/>
    </location>
</feature>
<feature type="transmembrane region" description="Helical" evidence="1">
    <location>
        <begin position="105"/>
        <end position="124"/>
    </location>
</feature>
<dbReference type="KEGG" id="omr:OXIME_001702"/>
<gene>
    <name evidence="3" type="ORF">OXIME_001702</name>
</gene>
<dbReference type="EMBL" id="CP133772">
    <property type="protein sequence ID" value="WYY01106.1"/>
    <property type="molecule type" value="Genomic_DNA"/>
</dbReference>
<dbReference type="RefSeq" id="WP_393971426.1">
    <property type="nucleotide sequence ID" value="NZ_CP133772.1"/>
</dbReference>
<evidence type="ECO:0000259" key="2">
    <source>
        <dbReference type="Pfam" id="PF14145"/>
    </source>
</evidence>
<organism evidence="3 4">
    <name type="scientific">Oxyplasma meridianum</name>
    <dbReference type="NCBI Taxonomy" id="3073602"/>
    <lineage>
        <taxon>Archaea</taxon>
        <taxon>Methanobacteriati</taxon>
        <taxon>Thermoplasmatota</taxon>
        <taxon>Thermoplasmata</taxon>
        <taxon>Thermoplasmatales</taxon>
        <taxon>Thermoplasmataceae</taxon>
        <taxon>Oxyplasma</taxon>
    </lineage>
</organism>
<keyword evidence="1" id="KW-0812">Transmembrane</keyword>
<evidence type="ECO:0000256" key="1">
    <source>
        <dbReference type="SAM" id="Phobius"/>
    </source>
</evidence>
<protein>
    <submittedName>
        <fullName evidence="3">YrhK family protein</fullName>
    </submittedName>
</protein>
<dbReference type="Pfam" id="PF14145">
    <property type="entry name" value="YrhK"/>
    <property type="match status" value="1"/>
</dbReference>
<dbReference type="InterPro" id="IPR025424">
    <property type="entry name" value="YrhK_domain"/>
</dbReference>
<dbReference type="Proteomes" id="UP001451606">
    <property type="component" value="Chromosome"/>
</dbReference>